<dbReference type="InterPro" id="IPR036890">
    <property type="entry name" value="HATPase_C_sf"/>
</dbReference>
<dbReference type="GO" id="GO:0005524">
    <property type="term" value="F:ATP binding"/>
    <property type="evidence" value="ECO:0007669"/>
    <property type="project" value="UniProtKB-KW"/>
</dbReference>
<keyword evidence="1" id="KW-0808">Transferase</keyword>
<dbReference type="CDD" id="cd16936">
    <property type="entry name" value="HATPase_RsbW-like"/>
    <property type="match status" value="1"/>
</dbReference>
<protein>
    <submittedName>
        <fullName evidence="3">ATP-binding protein</fullName>
    </submittedName>
</protein>
<dbReference type="Pfam" id="PF13581">
    <property type="entry name" value="HATPase_c_2"/>
    <property type="match status" value="1"/>
</dbReference>
<keyword evidence="1" id="KW-0418">Kinase</keyword>
<name>A0A646KEG4_STRJU</name>
<evidence type="ECO:0000313" key="4">
    <source>
        <dbReference type="Proteomes" id="UP000419138"/>
    </source>
</evidence>
<dbReference type="InterPro" id="IPR050267">
    <property type="entry name" value="Anti-sigma-factor_SerPK"/>
</dbReference>
<keyword evidence="4" id="KW-1185">Reference proteome</keyword>
<dbReference type="PANTHER" id="PTHR35526">
    <property type="entry name" value="ANTI-SIGMA-F FACTOR RSBW-RELATED"/>
    <property type="match status" value="1"/>
</dbReference>
<evidence type="ECO:0000259" key="2">
    <source>
        <dbReference type="Pfam" id="PF13581"/>
    </source>
</evidence>
<dbReference type="AlphaFoldDB" id="A0A646KEG4"/>
<dbReference type="GO" id="GO:0004674">
    <property type="term" value="F:protein serine/threonine kinase activity"/>
    <property type="evidence" value="ECO:0007669"/>
    <property type="project" value="UniProtKB-KW"/>
</dbReference>
<sequence length="138" mass="14441">MPTYRRTFSGCLEEIRTVRGWTRDVLGGSSRVDDAALIVSELSANAVVHTASGVGTGTFEVCLTPTGRHILISVADIGGTARAPRLQHPGEEDTRGRGLGMVSALADRVEIRGGVDGHTVTVSLTHVPGPSETALRAP</sequence>
<keyword evidence="3" id="KW-0547">Nucleotide-binding</keyword>
<accession>A0A646KEG4</accession>
<organism evidence="3 4">
    <name type="scientific">Streptomyces jumonjinensis</name>
    <dbReference type="NCBI Taxonomy" id="1945"/>
    <lineage>
        <taxon>Bacteria</taxon>
        <taxon>Bacillati</taxon>
        <taxon>Actinomycetota</taxon>
        <taxon>Actinomycetes</taxon>
        <taxon>Kitasatosporales</taxon>
        <taxon>Streptomycetaceae</taxon>
        <taxon>Streptomyces</taxon>
    </lineage>
</organism>
<dbReference type="InterPro" id="IPR003594">
    <property type="entry name" value="HATPase_dom"/>
</dbReference>
<reference evidence="3 4" key="1">
    <citation type="submission" date="2019-05" db="EMBL/GenBank/DDBJ databases">
        <title>Comparative genomics and metabolomics analyses of clavulanic acid producing Streptomyces species provides insight into specialized metabolism and evolution of beta-lactam biosynthetic gene clusters.</title>
        <authorList>
            <person name="Moore M.A."/>
            <person name="Cruz-Morales P."/>
            <person name="Barona Gomez F."/>
            <person name="Kapil T."/>
        </authorList>
    </citation>
    <scope>NUCLEOTIDE SEQUENCE [LARGE SCALE GENOMIC DNA]</scope>
    <source>
        <strain evidence="3 4">NRRL 5741</strain>
    </source>
</reference>
<evidence type="ECO:0000256" key="1">
    <source>
        <dbReference type="ARBA" id="ARBA00022527"/>
    </source>
</evidence>
<keyword evidence="1" id="KW-0723">Serine/threonine-protein kinase</keyword>
<dbReference type="EMBL" id="VCLA01000077">
    <property type="protein sequence ID" value="MQT00471.1"/>
    <property type="molecule type" value="Genomic_DNA"/>
</dbReference>
<evidence type="ECO:0000313" key="3">
    <source>
        <dbReference type="EMBL" id="MQT00471.1"/>
    </source>
</evidence>
<proteinExistence type="predicted"/>
<feature type="domain" description="Histidine kinase/HSP90-like ATPase" evidence="2">
    <location>
        <begin position="15"/>
        <end position="123"/>
    </location>
</feature>
<dbReference type="PANTHER" id="PTHR35526:SF3">
    <property type="entry name" value="ANTI-SIGMA-F FACTOR RSBW"/>
    <property type="match status" value="1"/>
</dbReference>
<gene>
    <name evidence="3" type="ORF">FF041_09590</name>
</gene>
<dbReference type="RefSeq" id="WP_153521989.1">
    <property type="nucleotide sequence ID" value="NZ_JBEPDZ010000003.1"/>
</dbReference>
<dbReference type="Proteomes" id="UP000419138">
    <property type="component" value="Unassembled WGS sequence"/>
</dbReference>
<keyword evidence="3" id="KW-0067">ATP-binding</keyword>
<dbReference type="Gene3D" id="3.30.565.10">
    <property type="entry name" value="Histidine kinase-like ATPase, C-terminal domain"/>
    <property type="match status" value="1"/>
</dbReference>
<dbReference type="SUPFAM" id="SSF55874">
    <property type="entry name" value="ATPase domain of HSP90 chaperone/DNA topoisomerase II/histidine kinase"/>
    <property type="match status" value="1"/>
</dbReference>
<dbReference type="OrthoDB" id="4284922at2"/>
<comment type="caution">
    <text evidence="3">The sequence shown here is derived from an EMBL/GenBank/DDBJ whole genome shotgun (WGS) entry which is preliminary data.</text>
</comment>